<comment type="caution">
    <text evidence="1">The sequence shown here is derived from an EMBL/GenBank/DDBJ whole genome shotgun (WGS) entry which is preliminary data.</text>
</comment>
<dbReference type="Proteomes" id="UP001239111">
    <property type="component" value="Chromosome 1"/>
</dbReference>
<evidence type="ECO:0000313" key="1">
    <source>
        <dbReference type="EMBL" id="KAJ8684809.1"/>
    </source>
</evidence>
<evidence type="ECO:0000313" key="2">
    <source>
        <dbReference type="Proteomes" id="UP001239111"/>
    </source>
</evidence>
<dbReference type="EMBL" id="CM056741">
    <property type="protein sequence ID" value="KAJ8684809.1"/>
    <property type="molecule type" value="Genomic_DNA"/>
</dbReference>
<sequence length="675" mass="75589">MSGAKQIFLWKGVRVSEKIFKDRQRRAQLAEKIRGSNGRFRADNLKECEEPVTASTSKAENDQQILTADAISSTDPINCGKIVDSDVNEEPHDPSSQETADIMDGRRLVHWKVLGSQMFCYSCKSILAMDDVTDEARKGLASVLLIKCRSCGKVTRVVTDREHKVSSGRYHFDSNTKVALGMINGGMGMTHVNKILTSVDVPELRWNTYRAHEKEVSRGLEMSAEEVRIAAAYEERRATIENAEKLLELLPPGLDLTFIFPDLSEDDIKNRRIRMTAIIRFAGSFDMGWFTRGSSRSYDSLSGTGTLIRYFTRKVVGYVVLNRKCNMCDHGHPKEDDCRLNFVGSAKAMEPEAAVISSKDNSILQKRNLELGIVIADNDSSSKCAMREVLGHQIVKQSDKNHTSKGVLSGLFDLKKRKKYKELTNAAIEYLRKNFNYCVSQNRGNAKEMALAIKNIPYHCFNDHSSCGSWCGYKSDPENYRHKVIGEGFYDGNLFIDLKEYFNGISEKTHQFSAGASSNSNESTNGQVVSKAPKSRVYGTSFSGDARVACAISRKNIGEIFTADVAKKSTLSPGRHSLRYSSKVDKHHLRRKIKASTRAFKLSRILLKKAKRALRHKNETNEGVTYESDVGLLTNLLDTVPVRPVRDNLMPIVIYFDLETGGLPRTSDILQIAAM</sequence>
<name>A0ACC2PND0_9HYME</name>
<keyword evidence="2" id="KW-1185">Reference proteome</keyword>
<gene>
    <name evidence="1" type="ORF">QAD02_020602</name>
</gene>
<accession>A0ACC2PND0</accession>
<proteinExistence type="predicted"/>
<reference evidence="1" key="1">
    <citation type="submission" date="2023-04" db="EMBL/GenBank/DDBJ databases">
        <title>A chromosome-level genome assembly of the parasitoid wasp Eretmocerus hayati.</title>
        <authorList>
            <person name="Zhong Y."/>
            <person name="Liu S."/>
            <person name="Liu Y."/>
        </authorList>
    </citation>
    <scope>NUCLEOTIDE SEQUENCE</scope>
    <source>
        <strain evidence="1">ZJU_SS_LIU_2023</strain>
    </source>
</reference>
<protein>
    <submittedName>
        <fullName evidence="1">Uncharacterized protein</fullName>
    </submittedName>
</protein>
<organism evidence="1 2">
    <name type="scientific">Eretmocerus hayati</name>
    <dbReference type="NCBI Taxonomy" id="131215"/>
    <lineage>
        <taxon>Eukaryota</taxon>
        <taxon>Metazoa</taxon>
        <taxon>Ecdysozoa</taxon>
        <taxon>Arthropoda</taxon>
        <taxon>Hexapoda</taxon>
        <taxon>Insecta</taxon>
        <taxon>Pterygota</taxon>
        <taxon>Neoptera</taxon>
        <taxon>Endopterygota</taxon>
        <taxon>Hymenoptera</taxon>
        <taxon>Apocrita</taxon>
        <taxon>Proctotrupomorpha</taxon>
        <taxon>Chalcidoidea</taxon>
        <taxon>Aphelinidae</taxon>
        <taxon>Aphelininae</taxon>
        <taxon>Eretmocerus</taxon>
    </lineage>
</organism>